<dbReference type="HOGENOM" id="CLU_947017_0_0_1"/>
<protein>
    <submittedName>
        <fullName evidence="3">DEHA2G17226p</fullName>
    </submittedName>
</protein>
<dbReference type="eggNOG" id="ENOG502T27P">
    <property type="taxonomic scope" value="Eukaryota"/>
</dbReference>
<dbReference type="Proteomes" id="UP000000599">
    <property type="component" value="Chromosome G"/>
</dbReference>
<dbReference type="InterPro" id="IPR009038">
    <property type="entry name" value="GOLD_dom"/>
</dbReference>
<dbReference type="KEGG" id="dha:DEHA2G17226g"/>
<proteinExistence type="predicted"/>
<keyword evidence="1" id="KW-0472">Membrane</keyword>
<dbReference type="SMART" id="SM01190">
    <property type="entry name" value="EMP24_GP25L"/>
    <property type="match status" value="1"/>
</dbReference>
<keyword evidence="4" id="KW-1185">Reference proteome</keyword>
<sequence length="312" mass="36281">MSDLFQLLLTAWVTSMVMIQTYGLGLIVTPHSVGDNKKYSSINNLLNCVSYPTVKDDIIILTVDSGEKLPSQVLNMNIFDSENNKIRYKGDISEEMNLIFTNLNNPSQINRNYADSPDKRNILNKIHLGRNKEQERVDELMNSDTGKSLIYICFDNLYSDKSWSFQPQDRDVEIFVDIKNMTTIKQTNYNLYAQYFKKFKYNSDQGVDAKNNEKKSKKEGTDKTLKKDFTQNDFENNIKLLESELSDIVENLKNSELILTNLMEQESKLRDANERIFSEYTKVSIIMIVAISIFGMAQLVYFRCYLKKRKYL</sequence>
<evidence type="ECO:0000259" key="2">
    <source>
        <dbReference type="SMART" id="SM01190"/>
    </source>
</evidence>
<gene>
    <name evidence="3" type="ordered locus">DEHA2G17226g</name>
</gene>
<name>Q6BHN3_DEBHA</name>
<dbReference type="VEuPathDB" id="FungiDB:DEHA2G17226g"/>
<dbReference type="EMBL" id="CR382139">
    <property type="protein sequence ID" value="CAG90794.2"/>
    <property type="molecule type" value="Genomic_DNA"/>
</dbReference>
<dbReference type="RefSeq" id="XP_462288.2">
    <property type="nucleotide sequence ID" value="XM_462288.1"/>
</dbReference>
<feature type="domain" description="GOLD" evidence="2">
    <location>
        <begin position="23"/>
        <end position="307"/>
    </location>
</feature>
<keyword evidence="1" id="KW-0812">Transmembrane</keyword>
<keyword evidence="1" id="KW-1133">Transmembrane helix</keyword>
<dbReference type="OMA" id="LVYICFD"/>
<feature type="transmembrane region" description="Helical" evidence="1">
    <location>
        <begin position="283"/>
        <end position="302"/>
    </location>
</feature>
<accession>Q6BHN3</accession>
<dbReference type="AlphaFoldDB" id="Q6BHN3"/>
<evidence type="ECO:0000313" key="4">
    <source>
        <dbReference type="Proteomes" id="UP000000599"/>
    </source>
</evidence>
<evidence type="ECO:0000256" key="1">
    <source>
        <dbReference type="SAM" id="Phobius"/>
    </source>
</evidence>
<organism evidence="3 4">
    <name type="scientific">Debaryomyces hansenii (strain ATCC 36239 / CBS 767 / BCRC 21394 / JCM 1990 / NBRC 0083 / IGC 2968)</name>
    <name type="common">Yeast</name>
    <name type="synonym">Torulaspora hansenii</name>
    <dbReference type="NCBI Taxonomy" id="284592"/>
    <lineage>
        <taxon>Eukaryota</taxon>
        <taxon>Fungi</taxon>
        <taxon>Dikarya</taxon>
        <taxon>Ascomycota</taxon>
        <taxon>Saccharomycotina</taxon>
        <taxon>Pichiomycetes</taxon>
        <taxon>Debaryomycetaceae</taxon>
        <taxon>Debaryomyces</taxon>
    </lineage>
</organism>
<dbReference type="OrthoDB" id="4013248at2759"/>
<dbReference type="GeneID" id="2905225"/>
<dbReference type="InParanoid" id="Q6BHN3"/>
<reference evidence="3 4" key="1">
    <citation type="journal article" date="2004" name="Nature">
        <title>Genome evolution in yeasts.</title>
        <authorList>
            <consortium name="Genolevures"/>
            <person name="Dujon B."/>
            <person name="Sherman D."/>
            <person name="Fischer G."/>
            <person name="Durrens P."/>
            <person name="Casaregola S."/>
            <person name="Lafontaine I."/>
            <person name="de Montigny J."/>
            <person name="Marck C."/>
            <person name="Neuveglise C."/>
            <person name="Talla E."/>
            <person name="Goffard N."/>
            <person name="Frangeul L."/>
            <person name="Aigle M."/>
            <person name="Anthouard V."/>
            <person name="Babour A."/>
            <person name="Barbe V."/>
            <person name="Barnay S."/>
            <person name="Blanchin S."/>
            <person name="Beckerich J.M."/>
            <person name="Beyne E."/>
            <person name="Bleykasten C."/>
            <person name="Boisrame A."/>
            <person name="Boyer J."/>
            <person name="Cattolico L."/>
            <person name="Confanioleri F."/>
            <person name="de Daruvar A."/>
            <person name="Despons L."/>
            <person name="Fabre E."/>
            <person name="Fairhead C."/>
            <person name="Ferry-Dumazet H."/>
            <person name="Groppi A."/>
            <person name="Hantraye F."/>
            <person name="Hennequin C."/>
            <person name="Jauniaux N."/>
            <person name="Joyet P."/>
            <person name="Kachouri R."/>
            <person name="Kerrest A."/>
            <person name="Koszul R."/>
            <person name="Lemaire M."/>
            <person name="Lesur I."/>
            <person name="Ma L."/>
            <person name="Muller H."/>
            <person name="Nicaud J.M."/>
            <person name="Nikolski M."/>
            <person name="Oztas S."/>
            <person name="Ozier-Kalogeropoulos O."/>
            <person name="Pellenz S."/>
            <person name="Potier S."/>
            <person name="Richard G.F."/>
            <person name="Straub M.L."/>
            <person name="Suleau A."/>
            <person name="Swennene D."/>
            <person name="Tekaia F."/>
            <person name="Wesolowski-Louvel M."/>
            <person name="Westhof E."/>
            <person name="Wirth B."/>
            <person name="Zeniou-Meyer M."/>
            <person name="Zivanovic I."/>
            <person name="Bolotin-Fukuhara M."/>
            <person name="Thierry A."/>
            <person name="Bouchier C."/>
            <person name="Caudron B."/>
            <person name="Scarpelli C."/>
            <person name="Gaillardin C."/>
            <person name="Weissenbach J."/>
            <person name="Wincker P."/>
            <person name="Souciet J.L."/>
        </authorList>
    </citation>
    <scope>NUCLEOTIDE SEQUENCE [LARGE SCALE GENOMIC DNA]</scope>
    <source>
        <strain evidence="4">ATCC 36239 / CBS 767 / BCRC 21394 / JCM 1990 / NBRC 0083 / IGC 2968</strain>
    </source>
</reference>
<evidence type="ECO:0000313" key="3">
    <source>
        <dbReference type="EMBL" id="CAG90794.2"/>
    </source>
</evidence>